<sequence length="553" mass="62331">MKVPEALRTAGIIKKREFRKSLGTANLAEARRLLHMESIRIDAEIAAGWRKLESTPVATLSRSDLDYLALQWFHESENKRVITSPTGESELSREESEHDHLYWEAVLADPNHPDCSVTVHGTVQQIFLKQGISIDPAAREFAHLFELIRRGMLEQERRRLRAFRQDFSRGVGDELFEHVHGDRPLQRVARVTLSELINKQTTEPSRLALSPKSKIKAAGQARLFKEVIGAEKLISDITRDDAAALVDVLTKLPANASKRFPGLPARDVVDIAVTKRLAPMSRISAKSYLSAFSSLMEFAISRGFRTDNPAQRLSVGSDRISAKDRRHPFNTEQLNKIFSAPLYTGCKDDQQGYAKRGPNIIRRGRFWVPLISLFSGMRMQEICQLEVSDIAILDGVDVIIVQDDDAGVKRIKSAAGRRYVPIHPELKQIGFLEYHRLMREGGERRLFPELTASEASGYLSDNFSKWFANFLRSAGAKRPRTSFHSFRHSYRDALREANISPERVRALGGWSSGRTEDDYGSGLRASTLANEIEKVQYPGLNLGHLHVPFPSAR</sequence>
<dbReference type="Proteomes" id="UP000436483">
    <property type="component" value="Unassembled WGS sequence"/>
</dbReference>
<dbReference type="OrthoDB" id="9784724at2"/>
<keyword evidence="3" id="KW-0238">DNA-binding</keyword>
<dbReference type="CDD" id="cd01184">
    <property type="entry name" value="INT_C_like_1"/>
    <property type="match status" value="1"/>
</dbReference>
<dbReference type="InterPro" id="IPR010998">
    <property type="entry name" value="Integrase_recombinase_N"/>
</dbReference>
<organism evidence="6 7">
    <name type="scientific">Microvirga makkahensis</name>
    <dbReference type="NCBI Taxonomy" id="1128670"/>
    <lineage>
        <taxon>Bacteria</taxon>
        <taxon>Pseudomonadati</taxon>
        <taxon>Pseudomonadota</taxon>
        <taxon>Alphaproteobacteria</taxon>
        <taxon>Hyphomicrobiales</taxon>
        <taxon>Methylobacteriaceae</taxon>
        <taxon>Microvirga</taxon>
    </lineage>
</organism>
<comment type="similarity">
    <text evidence="1">Belongs to the 'phage' integrase family.</text>
</comment>
<proteinExistence type="inferred from homology"/>
<protein>
    <submittedName>
        <fullName evidence="6">Tyrosine-type recombinase/integrase</fullName>
    </submittedName>
</protein>
<keyword evidence="2" id="KW-0229">DNA integration</keyword>
<dbReference type="Pfam" id="PF00589">
    <property type="entry name" value="Phage_integrase"/>
    <property type="match status" value="1"/>
</dbReference>
<dbReference type="Pfam" id="PF20172">
    <property type="entry name" value="DUF6538"/>
    <property type="match status" value="1"/>
</dbReference>
<dbReference type="GO" id="GO:0015074">
    <property type="term" value="P:DNA integration"/>
    <property type="evidence" value="ECO:0007669"/>
    <property type="project" value="UniProtKB-KW"/>
</dbReference>
<dbReference type="AlphaFoldDB" id="A0A7X3SN97"/>
<evidence type="ECO:0000313" key="6">
    <source>
        <dbReference type="EMBL" id="MXQ11192.1"/>
    </source>
</evidence>
<evidence type="ECO:0000256" key="2">
    <source>
        <dbReference type="ARBA" id="ARBA00022908"/>
    </source>
</evidence>
<dbReference type="InterPro" id="IPR046668">
    <property type="entry name" value="DUF6538"/>
</dbReference>
<evidence type="ECO:0000256" key="4">
    <source>
        <dbReference type="ARBA" id="ARBA00023172"/>
    </source>
</evidence>
<name>A0A7X3SN97_9HYPH</name>
<accession>A0A7X3SN97</accession>
<keyword evidence="7" id="KW-1185">Reference proteome</keyword>
<evidence type="ECO:0000256" key="3">
    <source>
        <dbReference type="ARBA" id="ARBA00023125"/>
    </source>
</evidence>
<dbReference type="PANTHER" id="PTHR30349:SF41">
    <property type="entry name" value="INTEGRASE_RECOMBINASE PROTEIN MJ0367-RELATED"/>
    <property type="match status" value="1"/>
</dbReference>
<dbReference type="SUPFAM" id="SSF56349">
    <property type="entry name" value="DNA breaking-rejoining enzymes"/>
    <property type="match status" value="1"/>
</dbReference>
<evidence type="ECO:0000259" key="5">
    <source>
        <dbReference type="PROSITE" id="PS51898"/>
    </source>
</evidence>
<evidence type="ECO:0000256" key="1">
    <source>
        <dbReference type="ARBA" id="ARBA00008857"/>
    </source>
</evidence>
<gene>
    <name evidence="6" type="ORF">GR328_06945</name>
</gene>
<keyword evidence="4" id="KW-0233">DNA recombination</keyword>
<reference evidence="6 7" key="2">
    <citation type="submission" date="2020-01" db="EMBL/GenBank/DDBJ databases">
        <title>Microvirga sp. nov., an arsenate reduction bacterium isolated from Tibet hotspring sediments.</title>
        <authorList>
            <person name="Xian W.-D."/>
            <person name="Li W.-J."/>
        </authorList>
    </citation>
    <scope>NUCLEOTIDE SEQUENCE [LARGE SCALE GENOMIC DNA]</scope>
    <source>
        <strain evidence="6 7">KCTC 23863</strain>
    </source>
</reference>
<dbReference type="EMBL" id="WURB01000004">
    <property type="protein sequence ID" value="MXQ11192.1"/>
    <property type="molecule type" value="Genomic_DNA"/>
</dbReference>
<dbReference type="PANTHER" id="PTHR30349">
    <property type="entry name" value="PHAGE INTEGRASE-RELATED"/>
    <property type="match status" value="1"/>
</dbReference>
<dbReference type="GO" id="GO:0003677">
    <property type="term" value="F:DNA binding"/>
    <property type="evidence" value="ECO:0007669"/>
    <property type="project" value="UniProtKB-KW"/>
</dbReference>
<dbReference type="InterPro" id="IPR002104">
    <property type="entry name" value="Integrase_catalytic"/>
</dbReference>
<dbReference type="Gene3D" id="1.10.150.130">
    <property type="match status" value="1"/>
</dbReference>
<dbReference type="PROSITE" id="PS51898">
    <property type="entry name" value="TYR_RECOMBINASE"/>
    <property type="match status" value="1"/>
</dbReference>
<feature type="domain" description="Tyr recombinase" evidence="5">
    <location>
        <begin position="324"/>
        <end position="533"/>
    </location>
</feature>
<reference evidence="6 7" key="1">
    <citation type="submission" date="2019-12" db="EMBL/GenBank/DDBJ databases">
        <authorList>
            <person name="Yuan C.-G."/>
        </authorList>
    </citation>
    <scope>NUCLEOTIDE SEQUENCE [LARGE SCALE GENOMIC DNA]</scope>
    <source>
        <strain evidence="6 7">KCTC 23863</strain>
    </source>
</reference>
<dbReference type="Gene3D" id="1.10.443.10">
    <property type="entry name" value="Intergrase catalytic core"/>
    <property type="match status" value="1"/>
</dbReference>
<dbReference type="InterPro" id="IPR050090">
    <property type="entry name" value="Tyrosine_recombinase_XerCD"/>
</dbReference>
<dbReference type="InterPro" id="IPR011010">
    <property type="entry name" value="DNA_brk_join_enz"/>
</dbReference>
<comment type="caution">
    <text evidence="6">The sequence shown here is derived from an EMBL/GenBank/DDBJ whole genome shotgun (WGS) entry which is preliminary data.</text>
</comment>
<dbReference type="GO" id="GO:0006310">
    <property type="term" value="P:DNA recombination"/>
    <property type="evidence" value="ECO:0007669"/>
    <property type="project" value="UniProtKB-KW"/>
</dbReference>
<dbReference type="InterPro" id="IPR013762">
    <property type="entry name" value="Integrase-like_cat_sf"/>
</dbReference>
<evidence type="ECO:0000313" key="7">
    <source>
        <dbReference type="Proteomes" id="UP000436483"/>
    </source>
</evidence>